<evidence type="ECO:0000259" key="6">
    <source>
        <dbReference type="Pfam" id="PF00384"/>
    </source>
</evidence>
<protein>
    <submittedName>
        <fullName evidence="7">Molybdopterin-dependent oxidoreductase</fullName>
    </submittedName>
</protein>
<comment type="similarity">
    <text evidence="3">Belongs to the prokaryotic molybdopterin-containing oxidoreductase family.</text>
</comment>
<keyword evidence="4" id="KW-0408">Iron</keyword>
<feature type="domain" description="Molybdopterin oxidoreductase" evidence="6">
    <location>
        <begin position="3"/>
        <end position="175"/>
    </location>
</feature>
<dbReference type="PANTHER" id="PTHR43598">
    <property type="entry name" value="TUNGSTEN-CONTAINING FORMYLMETHANOFURAN DEHYDROGENASE 2 SUBUNIT B"/>
    <property type="match status" value="1"/>
</dbReference>
<sequence>VGKRGEGKWRRITWDEAYTEIADRLRTIRASGRPEEFAFQQGRNRSGDIVTRFLNAYGTPSAFNHRALCSSNRRAAILTTIGDSDWDLGDFDNSRYILNFGSNWAEAHQGHIPVAIRMMRAREKGAKIVTFDARLSNTAALSDERFFVKPGTDGLIALAMANVICAEELWDKPWLDTWSNHPADQYAEHVRQYTPERAQAESGVPADAIRR</sequence>
<reference evidence="8" key="1">
    <citation type="journal article" date="2019" name="Int. J. Syst. Evol. Microbiol.">
        <title>The Global Catalogue of Microorganisms (GCM) 10K type strain sequencing project: providing services to taxonomists for standard genome sequencing and annotation.</title>
        <authorList>
            <consortium name="The Broad Institute Genomics Platform"/>
            <consortium name="The Broad Institute Genome Sequencing Center for Infectious Disease"/>
            <person name="Wu L."/>
            <person name="Ma J."/>
        </authorList>
    </citation>
    <scope>NUCLEOTIDE SEQUENCE [LARGE SCALE GENOMIC DNA]</scope>
    <source>
        <strain evidence="8">JCM 31696</strain>
    </source>
</reference>
<accession>A0ABW3CE80</accession>
<feature type="non-terminal residue" evidence="7">
    <location>
        <position position="1"/>
    </location>
</feature>
<keyword evidence="4" id="KW-0411">Iron-sulfur</keyword>
<proteinExistence type="inferred from homology"/>
<comment type="caution">
    <text evidence="7">The sequence shown here is derived from an EMBL/GenBank/DDBJ whole genome shotgun (WGS) entry which is preliminary data.</text>
</comment>
<dbReference type="Proteomes" id="UP001597083">
    <property type="component" value="Unassembled WGS sequence"/>
</dbReference>
<keyword evidence="4" id="KW-0004">4Fe-4S</keyword>
<evidence type="ECO:0000313" key="8">
    <source>
        <dbReference type="Proteomes" id="UP001597083"/>
    </source>
</evidence>
<evidence type="ECO:0000313" key="7">
    <source>
        <dbReference type="EMBL" id="MFD0852850.1"/>
    </source>
</evidence>
<dbReference type="InterPro" id="IPR006656">
    <property type="entry name" value="Mopterin_OxRdtase"/>
</dbReference>
<name>A0ABW3CE80_9ACTN</name>
<organism evidence="7 8">
    <name type="scientific">Actinomadura adrarensis</name>
    <dbReference type="NCBI Taxonomy" id="1819600"/>
    <lineage>
        <taxon>Bacteria</taxon>
        <taxon>Bacillati</taxon>
        <taxon>Actinomycetota</taxon>
        <taxon>Actinomycetes</taxon>
        <taxon>Streptosporangiales</taxon>
        <taxon>Thermomonosporaceae</taxon>
        <taxon>Actinomadura</taxon>
    </lineage>
</organism>
<feature type="non-terminal residue" evidence="7">
    <location>
        <position position="211"/>
    </location>
</feature>
<dbReference type="Gene3D" id="3.40.228.10">
    <property type="entry name" value="Dimethylsulfoxide Reductase, domain 2"/>
    <property type="match status" value="1"/>
</dbReference>
<evidence type="ECO:0000256" key="2">
    <source>
        <dbReference type="ARBA" id="ARBA00004196"/>
    </source>
</evidence>
<dbReference type="PANTHER" id="PTHR43598:SF5">
    <property type="entry name" value="DMSO REDUCTASE CHAIN A"/>
    <property type="match status" value="1"/>
</dbReference>
<evidence type="ECO:0000256" key="1">
    <source>
        <dbReference type="ARBA" id="ARBA00001966"/>
    </source>
</evidence>
<evidence type="ECO:0000256" key="3">
    <source>
        <dbReference type="ARBA" id="ARBA00010312"/>
    </source>
</evidence>
<dbReference type="Gene3D" id="3.40.50.740">
    <property type="match status" value="1"/>
</dbReference>
<dbReference type="EMBL" id="JBHTIR010001684">
    <property type="protein sequence ID" value="MFD0852850.1"/>
    <property type="molecule type" value="Genomic_DNA"/>
</dbReference>
<evidence type="ECO:0000256" key="5">
    <source>
        <dbReference type="ARBA" id="ARBA00023002"/>
    </source>
</evidence>
<dbReference type="SUPFAM" id="SSF53706">
    <property type="entry name" value="Formate dehydrogenase/DMSO reductase, domains 1-3"/>
    <property type="match status" value="1"/>
</dbReference>
<evidence type="ECO:0000256" key="4">
    <source>
        <dbReference type="ARBA" id="ARBA00022485"/>
    </source>
</evidence>
<keyword evidence="4" id="KW-0479">Metal-binding</keyword>
<comment type="subcellular location">
    <subcellularLocation>
        <location evidence="2">Cell envelope</location>
    </subcellularLocation>
</comment>
<comment type="cofactor">
    <cofactor evidence="1">
        <name>[4Fe-4S] cluster</name>
        <dbReference type="ChEBI" id="CHEBI:49883"/>
    </cofactor>
</comment>
<gene>
    <name evidence="7" type="ORF">ACFQ07_11470</name>
</gene>
<keyword evidence="8" id="KW-1185">Reference proteome</keyword>
<keyword evidence="5" id="KW-0560">Oxidoreductase</keyword>
<dbReference type="Pfam" id="PF00384">
    <property type="entry name" value="Molybdopterin"/>
    <property type="match status" value="1"/>
</dbReference>